<name>R7VB20_CAPTE</name>
<reference evidence="3" key="3">
    <citation type="submission" date="2015-06" db="UniProtKB">
        <authorList>
            <consortium name="EnsemblMetazoa"/>
        </authorList>
    </citation>
    <scope>IDENTIFICATION</scope>
</reference>
<dbReference type="EMBL" id="KB295623">
    <property type="protein sequence ID" value="ELU12905.1"/>
    <property type="molecule type" value="Genomic_DNA"/>
</dbReference>
<dbReference type="Proteomes" id="UP000014760">
    <property type="component" value="Unassembled WGS sequence"/>
</dbReference>
<dbReference type="EMBL" id="AMQN01000779">
    <property type="status" value="NOT_ANNOTATED_CDS"/>
    <property type="molecule type" value="Genomic_DNA"/>
</dbReference>
<dbReference type="EnsemblMetazoa" id="CapteT198706">
    <property type="protein sequence ID" value="CapteP198706"/>
    <property type="gene ID" value="CapteG198706"/>
</dbReference>
<protein>
    <submittedName>
        <fullName evidence="2 3">Uncharacterized protein</fullName>
    </submittedName>
</protein>
<feature type="region of interest" description="Disordered" evidence="1">
    <location>
        <begin position="135"/>
        <end position="158"/>
    </location>
</feature>
<reference evidence="2 4" key="2">
    <citation type="journal article" date="2013" name="Nature">
        <title>Insights into bilaterian evolution from three spiralian genomes.</title>
        <authorList>
            <person name="Simakov O."/>
            <person name="Marletaz F."/>
            <person name="Cho S.J."/>
            <person name="Edsinger-Gonzales E."/>
            <person name="Havlak P."/>
            <person name="Hellsten U."/>
            <person name="Kuo D.H."/>
            <person name="Larsson T."/>
            <person name="Lv J."/>
            <person name="Arendt D."/>
            <person name="Savage R."/>
            <person name="Osoegawa K."/>
            <person name="de Jong P."/>
            <person name="Grimwood J."/>
            <person name="Chapman J.A."/>
            <person name="Shapiro H."/>
            <person name="Aerts A."/>
            <person name="Otillar R.P."/>
            <person name="Terry A.Y."/>
            <person name="Boore J.L."/>
            <person name="Grigoriev I.V."/>
            <person name="Lindberg D.R."/>
            <person name="Seaver E.C."/>
            <person name="Weisblat D.A."/>
            <person name="Putnam N.H."/>
            <person name="Rokhsar D.S."/>
        </authorList>
    </citation>
    <scope>NUCLEOTIDE SEQUENCE</scope>
    <source>
        <strain evidence="2 4">I ESC-2004</strain>
    </source>
</reference>
<evidence type="ECO:0000313" key="4">
    <source>
        <dbReference type="Proteomes" id="UP000014760"/>
    </source>
</evidence>
<sequence>MDALRKILSVCTMQFLRSLATKVWNKLVPRTHDTARKWARCPENWPEGVVFCNPNNHDSGKKKPKKPELIEMIIELLKRLNRQQYEEVVQTMKSTTKQSYKDNRTCNKLMQLRLDEITGGDEFDSYLQPQILPTEQEHSEERQETLLESRNDFPQESSGDPKLMLSDINHTLQGVSEDSGIISTEGGIQNGTMNTVVPCMEMNQPGLPDHHAVNQKALPGYYMGGELSFEVRNDFPQESSGDPKLMLSDINHTLQEVSEDSGIISTEGGIQNGTMNTVVPCMEMNQPGLPDNHVVNQKALPSYYMDRQLSFEERNDFPQESSGDPKLMLSDINHTLQEVSEDSGIISTEGGIQNGTMNTVVPCMEMNQPGLPEYHAGYTQEALPDYSMGGQLYFDGGNDIVQQRNYNPPDAMITDASSMEFSLDSSFLSFLELDEQEYGGSFRLSVCECSL</sequence>
<accession>R7VB20</accession>
<proteinExistence type="predicted"/>
<evidence type="ECO:0000256" key="1">
    <source>
        <dbReference type="SAM" id="MobiDB-lite"/>
    </source>
</evidence>
<keyword evidence="4" id="KW-1185">Reference proteome</keyword>
<gene>
    <name evidence="2" type="ORF">CAPTEDRAFT_198706</name>
</gene>
<evidence type="ECO:0000313" key="3">
    <source>
        <dbReference type="EnsemblMetazoa" id="CapteP198706"/>
    </source>
</evidence>
<organism evidence="2">
    <name type="scientific">Capitella teleta</name>
    <name type="common">Polychaete worm</name>
    <dbReference type="NCBI Taxonomy" id="283909"/>
    <lineage>
        <taxon>Eukaryota</taxon>
        <taxon>Metazoa</taxon>
        <taxon>Spiralia</taxon>
        <taxon>Lophotrochozoa</taxon>
        <taxon>Annelida</taxon>
        <taxon>Polychaeta</taxon>
        <taxon>Sedentaria</taxon>
        <taxon>Scolecida</taxon>
        <taxon>Capitellidae</taxon>
        <taxon>Capitella</taxon>
    </lineage>
</organism>
<reference evidence="4" key="1">
    <citation type="submission" date="2012-12" db="EMBL/GenBank/DDBJ databases">
        <authorList>
            <person name="Hellsten U."/>
            <person name="Grimwood J."/>
            <person name="Chapman J.A."/>
            <person name="Shapiro H."/>
            <person name="Aerts A."/>
            <person name="Otillar R.P."/>
            <person name="Terry A.Y."/>
            <person name="Boore J.L."/>
            <person name="Simakov O."/>
            <person name="Marletaz F."/>
            <person name="Cho S.-J."/>
            <person name="Edsinger-Gonzales E."/>
            <person name="Havlak P."/>
            <person name="Kuo D.-H."/>
            <person name="Larsson T."/>
            <person name="Lv J."/>
            <person name="Arendt D."/>
            <person name="Savage R."/>
            <person name="Osoegawa K."/>
            <person name="de Jong P."/>
            <person name="Lindberg D.R."/>
            <person name="Seaver E.C."/>
            <person name="Weisblat D.A."/>
            <person name="Putnam N.H."/>
            <person name="Grigoriev I.V."/>
            <person name="Rokhsar D.S."/>
        </authorList>
    </citation>
    <scope>NUCLEOTIDE SEQUENCE</scope>
    <source>
        <strain evidence="4">I ESC-2004</strain>
    </source>
</reference>
<dbReference type="AlphaFoldDB" id="R7VB20"/>
<feature type="compositionally biased region" description="Basic and acidic residues" evidence="1">
    <location>
        <begin position="135"/>
        <end position="153"/>
    </location>
</feature>
<evidence type="ECO:0000313" key="2">
    <source>
        <dbReference type="EMBL" id="ELU12905.1"/>
    </source>
</evidence>
<dbReference type="HOGENOM" id="CLU_607277_0_0_1"/>